<keyword evidence="2" id="KW-0472">Membrane</keyword>
<feature type="transmembrane region" description="Helical" evidence="2">
    <location>
        <begin position="94"/>
        <end position="112"/>
    </location>
</feature>
<evidence type="ECO:0000256" key="1">
    <source>
        <dbReference type="SAM" id="MobiDB-lite"/>
    </source>
</evidence>
<feature type="transmembrane region" description="Helical" evidence="2">
    <location>
        <begin position="39"/>
        <end position="64"/>
    </location>
</feature>
<organism evidence="3 4">
    <name type="scientific">Xylanimonas protaetiae</name>
    <dbReference type="NCBI Taxonomy" id="2509457"/>
    <lineage>
        <taxon>Bacteria</taxon>
        <taxon>Bacillati</taxon>
        <taxon>Actinomycetota</taxon>
        <taxon>Actinomycetes</taxon>
        <taxon>Micrococcales</taxon>
        <taxon>Promicromonosporaceae</taxon>
        <taxon>Xylanimonas</taxon>
    </lineage>
</organism>
<accession>A0A4P6F6I1</accession>
<name>A0A4P6F6I1_9MICO</name>
<proteinExistence type="predicted"/>
<feature type="region of interest" description="Disordered" evidence="1">
    <location>
        <begin position="119"/>
        <end position="149"/>
    </location>
</feature>
<feature type="compositionally biased region" description="Pro residues" evidence="1">
    <location>
        <begin position="120"/>
        <end position="129"/>
    </location>
</feature>
<reference evidence="3 4" key="1">
    <citation type="submission" date="2019-01" db="EMBL/GenBank/DDBJ databases">
        <title>Genome sequencing of strain FW10M-9.</title>
        <authorList>
            <person name="Heo J."/>
            <person name="Kim S.-J."/>
            <person name="Kim J.-S."/>
            <person name="Hong S.-B."/>
            <person name="Kwon S.-W."/>
        </authorList>
    </citation>
    <scope>NUCLEOTIDE SEQUENCE [LARGE SCALE GENOMIC DNA]</scope>
    <source>
        <strain evidence="3 4">FW10M-9</strain>
    </source>
</reference>
<evidence type="ECO:0000256" key="2">
    <source>
        <dbReference type="SAM" id="Phobius"/>
    </source>
</evidence>
<dbReference type="AlphaFoldDB" id="A0A4P6F6I1"/>
<dbReference type="EMBL" id="CP035493">
    <property type="protein sequence ID" value="QAY69929.1"/>
    <property type="molecule type" value="Genomic_DNA"/>
</dbReference>
<evidence type="ECO:0000313" key="3">
    <source>
        <dbReference type="EMBL" id="QAY69929.1"/>
    </source>
</evidence>
<keyword evidence="2" id="KW-0812">Transmembrane</keyword>
<dbReference type="OrthoDB" id="3535986at2"/>
<dbReference type="InterPro" id="IPR046096">
    <property type="entry name" value="DUF6114"/>
</dbReference>
<evidence type="ECO:0000313" key="4">
    <source>
        <dbReference type="Proteomes" id="UP000292118"/>
    </source>
</evidence>
<keyword evidence="2" id="KW-1133">Transmembrane helix</keyword>
<dbReference type="RefSeq" id="WP_129187411.1">
    <property type="nucleotide sequence ID" value="NZ_CP035493.1"/>
</dbReference>
<protein>
    <submittedName>
        <fullName evidence="3">Uncharacterized protein</fullName>
    </submittedName>
</protein>
<dbReference type="Pfam" id="PF19609">
    <property type="entry name" value="DUF6114"/>
    <property type="match status" value="1"/>
</dbReference>
<sequence length="244" mass="24307">MERFRRWRRGRPFWGASLTILAGLELFLSARLDIAVGGMVLQLGVPGLQTTIIPVVMVLAGALAMVQPVHHVFYGVITLALSVYSLVAVNLGGLGVGAVAGIVGSIVVVSWLERADAEAPPAPAAAPPPEDGDPFLLFDDGPQPDPSLRRSTAAALSVVLVAGGLAGGVPGEGPCLLGFILCDVPTTASPSPSASPSGSAAPESTPTPSPSDVGGVGDAIGDAVGAWSAASGTRSATRSAASAT</sequence>
<keyword evidence="4" id="KW-1185">Reference proteome</keyword>
<dbReference type="KEGG" id="xya:ET471_07710"/>
<feature type="region of interest" description="Disordered" evidence="1">
    <location>
        <begin position="188"/>
        <end position="220"/>
    </location>
</feature>
<gene>
    <name evidence="3" type="ORF">ET471_07710</name>
</gene>
<dbReference type="Proteomes" id="UP000292118">
    <property type="component" value="Chromosome"/>
</dbReference>